<proteinExistence type="predicted"/>
<dbReference type="AlphaFoldDB" id="A0AAJ8BTI8"/>
<name>A0AAJ8BTI8_ASPNG</name>
<dbReference type="KEGG" id="ang:An04g06820"/>
<sequence>MLDACYPESDDKEINVYLEAGDKDVILPTTSDKTSSSTDMRHPQNIQTSYSKLKPEHGLSFCSLVGSQKEAWAVEAAWSRLPEHLTGRAYGGGAGMHMFAFQYTS</sequence>
<gene>
    <name evidence="1" type="ORF">An04g06820</name>
</gene>
<accession>A0AAJ8BTI8</accession>
<dbReference type="GeneID" id="84590957"/>
<reference evidence="1" key="1">
    <citation type="submission" date="2025-02" db="EMBL/GenBank/DDBJ databases">
        <authorList>
            <consortium name="NCBI Genome Project"/>
        </authorList>
    </citation>
    <scope>NUCLEOTIDE SEQUENCE</scope>
</reference>
<protein>
    <submittedName>
        <fullName evidence="1">Uncharacterized protein</fullName>
    </submittedName>
</protein>
<reference evidence="1" key="2">
    <citation type="submission" date="2025-08" db="UniProtKB">
        <authorList>
            <consortium name="RefSeq"/>
        </authorList>
    </citation>
    <scope>IDENTIFICATION</scope>
</reference>
<dbReference type="RefSeq" id="XP_059603627.1">
    <property type="nucleotide sequence ID" value="XM_059747611.1"/>
</dbReference>
<dbReference type="VEuPathDB" id="FungiDB:An04g06820"/>
<organism evidence="1">
    <name type="scientific">Aspergillus niger</name>
    <dbReference type="NCBI Taxonomy" id="5061"/>
    <lineage>
        <taxon>Eukaryota</taxon>
        <taxon>Fungi</taxon>
        <taxon>Dikarya</taxon>
        <taxon>Ascomycota</taxon>
        <taxon>Pezizomycotina</taxon>
        <taxon>Eurotiomycetes</taxon>
        <taxon>Eurotiomycetidae</taxon>
        <taxon>Eurotiales</taxon>
        <taxon>Aspergillaceae</taxon>
        <taxon>Aspergillus</taxon>
        <taxon>Aspergillus subgen. Circumdati</taxon>
    </lineage>
</organism>
<evidence type="ECO:0000313" key="1">
    <source>
        <dbReference type="RefSeq" id="XP_059603627.1"/>
    </source>
</evidence>